<evidence type="ECO:0000313" key="2">
    <source>
        <dbReference type="EMBL" id="EFI92833.1"/>
    </source>
</evidence>
<dbReference type="GeneID" id="9597242"/>
<sequence>MEDSAALALAQSLSVLIGEFSPSPGSQTHHNSRMNTFLRLFGRYTRQQAWKRVQTPRRYTIAHALAPHDIHRHTTPCTPNPHRGQSSAVSDVAYVRSLLEVQFYSCWRCLRSHRVGHASSSATTVSSTIFRALTDAAVLSLFIPSDLGALLTILSRFHGPVDVLFDALVISKTSDARGKYDRSMSQRRRRASMSLGRTARSLATATRNPFNTTRGFSRARSSCLDITPTVFDDRLNVSPLNVVEDGGVEGFVYITTPFDDASSAPSSSPSTSTPPPHSHSCPSLRAVSGAGQRPPTLGISTGAVDALARYRRYILVFDTGEGPSPTPAKRLQPQRRALIINSGLVDSRSEESAPPQDRIVGSPVNGQWRRRRAMEKGEREGVLAVLVRRGLPGSGSRVRYALTRKLDSRRRWDRGRRRV</sequence>
<dbReference type="KEGG" id="scm:SCHCO_0258501"/>
<evidence type="ECO:0000313" key="3">
    <source>
        <dbReference type="Proteomes" id="UP000007431"/>
    </source>
</evidence>
<accession>D8QGW2</accession>
<dbReference type="VEuPathDB" id="FungiDB:SCHCODRAFT_0258501"/>
<dbReference type="Proteomes" id="UP000007431">
    <property type="component" value="Unassembled WGS sequence"/>
</dbReference>
<feature type="region of interest" description="Disordered" evidence="1">
    <location>
        <begin position="260"/>
        <end position="297"/>
    </location>
</feature>
<dbReference type="EMBL" id="GL377312">
    <property type="protein sequence ID" value="EFI92833.1"/>
    <property type="molecule type" value="Genomic_DNA"/>
</dbReference>
<reference evidence="2 3" key="1">
    <citation type="journal article" date="2010" name="Nat. Biotechnol.">
        <title>Genome sequence of the model mushroom Schizophyllum commune.</title>
        <authorList>
            <person name="Ohm R.A."/>
            <person name="de Jong J.F."/>
            <person name="Lugones L.G."/>
            <person name="Aerts A."/>
            <person name="Kothe E."/>
            <person name="Stajich J.E."/>
            <person name="de Vries R.P."/>
            <person name="Record E."/>
            <person name="Levasseur A."/>
            <person name="Baker S.E."/>
            <person name="Bartholomew K.A."/>
            <person name="Coutinho P.M."/>
            <person name="Erdmann S."/>
            <person name="Fowler T.J."/>
            <person name="Gathman A.C."/>
            <person name="Lombard V."/>
            <person name="Henrissat B."/>
            <person name="Knabe N."/>
            <person name="Kuees U."/>
            <person name="Lilly W.W."/>
            <person name="Lindquist E."/>
            <person name="Lucas S."/>
            <person name="Magnuson J.K."/>
            <person name="Piumi F."/>
            <person name="Raudaskoski M."/>
            <person name="Salamov A."/>
            <person name="Schmutz J."/>
            <person name="Schwarze F.W.M.R."/>
            <person name="vanKuyk P.A."/>
            <person name="Horton J.S."/>
            <person name="Grigoriev I.V."/>
            <person name="Woesten H.A.B."/>
        </authorList>
    </citation>
    <scope>NUCLEOTIDE SEQUENCE [LARGE SCALE GENOMIC DNA]</scope>
    <source>
        <strain evidence="3">H4-8 / FGSC 9210</strain>
    </source>
</reference>
<evidence type="ECO:0000256" key="1">
    <source>
        <dbReference type="SAM" id="MobiDB-lite"/>
    </source>
</evidence>
<dbReference type="InParanoid" id="D8QGW2"/>
<protein>
    <submittedName>
        <fullName evidence="2">Uncharacterized protein</fullName>
    </submittedName>
</protein>
<dbReference type="AlphaFoldDB" id="D8QGW2"/>
<dbReference type="HOGENOM" id="CLU_655791_0_0_1"/>
<organism evidence="3">
    <name type="scientific">Schizophyllum commune (strain H4-8 / FGSC 9210)</name>
    <name type="common">Split gill fungus</name>
    <dbReference type="NCBI Taxonomy" id="578458"/>
    <lineage>
        <taxon>Eukaryota</taxon>
        <taxon>Fungi</taxon>
        <taxon>Dikarya</taxon>
        <taxon>Basidiomycota</taxon>
        <taxon>Agaricomycotina</taxon>
        <taxon>Agaricomycetes</taxon>
        <taxon>Agaricomycetidae</taxon>
        <taxon>Agaricales</taxon>
        <taxon>Schizophyllaceae</taxon>
        <taxon>Schizophyllum</taxon>
    </lineage>
</organism>
<feature type="compositionally biased region" description="Polar residues" evidence="1">
    <location>
        <begin position="201"/>
        <end position="213"/>
    </location>
</feature>
<proteinExistence type="predicted"/>
<feature type="region of interest" description="Disordered" evidence="1">
    <location>
        <begin position="179"/>
        <end position="213"/>
    </location>
</feature>
<feature type="compositionally biased region" description="Low complexity" evidence="1">
    <location>
        <begin position="261"/>
        <end position="271"/>
    </location>
</feature>
<gene>
    <name evidence="2" type="ORF">SCHCODRAFT_258501</name>
</gene>
<name>D8QGW2_SCHCM</name>
<keyword evidence="3" id="KW-1185">Reference proteome</keyword>
<dbReference type="RefSeq" id="XP_003027736.1">
    <property type="nucleotide sequence ID" value="XM_003027690.1"/>
</dbReference>